<protein>
    <submittedName>
        <fullName evidence="1">Uncharacterized protein</fullName>
    </submittedName>
</protein>
<comment type="caution">
    <text evidence="1">The sequence shown here is derived from an EMBL/GenBank/DDBJ whole genome shotgun (WGS) entry which is preliminary data.</text>
</comment>
<dbReference type="Proteomes" id="UP000612282">
    <property type="component" value="Unassembled WGS sequence"/>
</dbReference>
<organism evidence="1 2">
    <name type="scientific">Actinoplanes couchii</name>
    <dbReference type="NCBI Taxonomy" id="403638"/>
    <lineage>
        <taxon>Bacteria</taxon>
        <taxon>Bacillati</taxon>
        <taxon>Actinomycetota</taxon>
        <taxon>Actinomycetes</taxon>
        <taxon>Micromonosporales</taxon>
        <taxon>Micromonosporaceae</taxon>
        <taxon>Actinoplanes</taxon>
    </lineage>
</organism>
<gene>
    <name evidence="1" type="ORF">Aco03nite_066220</name>
</gene>
<keyword evidence="2" id="KW-1185">Reference proteome</keyword>
<name>A0ABQ3XIA3_9ACTN</name>
<dbReference type="EMBL" id="BOMG01000082">
    <property type="protein sequence ID" value="GID58218.1"/>
    <property type="molecule type" value="Genomic_DNA"/>
</dbReference>
<evidence type="ECO:0000313" key="2">
    <source>
        <dbReference type="Proteomes" id="UP000612282"/>
    </source>
</evidence>
<evidence type="ECO:0000313" key="1">
    <source>
        <dbReference type="EMBL" id="GID58218.1"/>
    </source>
</evidence>
<proteinExistence type="predicted"/>
<reference evidence="1 2" key="1">
    <citation type="submission" date="2021-01" db="EMBL/GenBank/DDBJ databases">
        <title>Whole genome shotgun sequence of Actinoplanes couchii NBRC 106145.</title>
        <authorList>
            <person name="Komaki H."/>
            <person name="Tamura T."/>
        </authorList>
    </citation>
    <scope>NUCLEOTIDE SEQUENCE [LARGE SCALE GENOMIC DNA]</scope>
    <source>
        <strain evidence="1 2">NBRC 106145</strain>
    </source>
</reference>
<sequence length="544" mass="57301">MTDPSHTTPHHGDRWMLSLPRATLAASALIPAILLGTTGPAVAATNTLSITAVNRSGAKVAVTATVVSLATSQEYRVRTGTKRKLPKGNYAVLASIGSLNTSTTLGGKTVKVSGASKLTIDARHGKLVRLGLSPAVSGLESTVDAEICSNTGGGADSEVQSWGDATRPLYVIPTASKKIAFAAMGTWTDRSGSTDAYATLYRTTGVPSTPSRTFARSKLATMTVDSRRGPAGTNYSDVAVQPTHQGCGSYLYGSLANTDRPTTTKIHLSPGRWDIRGDLSAGAKNGQTWAIGGYTTTRTVAAGKSYFVRYFGAAWGPGFHVPMTYQGRISYPLDDMFTDPAFSGLNGNYGGAAGDKSKATLKFGGKVVKTAYDKGFGQDGPSLEYKVKKAGWYTLTNSAQRYYPEITFPKGMLSTASTVTYRFHAKPNTSVLSPVSAVQQVPAGLNGYNHAKAGSSTNVALRINRHLLWGDVKKGAAPKLKSLTTKASFDGGKTWKTAPVKKIGGVWTAVVKNPGSGAVSLRTRATYTNTGYTEVTVYRAYGIG</sequence>
<accession>A0ABQ3XIA3</accession>